<gene>
    <name evidence="1" type="ORF">AV530_000977</name>
</gene>
<keyword evidence="2" id="KW-1185">Reference proteome</keyword>
<name>A0A1V4KUE2_PATFA</name>
<comment type="caution">
    <text evidence="1">The sequence shown here is derived from an EMBL/GenBank/DDBJ whole genome shotgun (WGS) entry which is preliminary data.</text>
</comment>
<evidence type="ECO:0000313" key="2">
    <source>
        <dbReference type="Proteomes" id="UP000190648"/>
    </source>
</evidence>
<protein>
    <submittedName>
        <fullName evidence="1">Uncharacterized protein</fullName>
    </submittedName>
</protein>
<organism evidence="1 2">
    <name type="scientific">Patagioenas fasciata monilis</name>
    <dbReference type="NCBI Taxonomy" id="372326"/>
    <lineage>
        <taxon>Eukaryota</taxon>
        <taxon>Metazoa</taxon>
        <taxon>Chordata</taxon>
        <taxon>Craniata</taxon>
        <taxon>Vertebrata</taxon>
        <taxon>Euteleostomi</taxon>
        <taxon>Archelosauria</taxon>
        <taxon>Archosauria</taxon>
        <taxon>Dinosauria</taxon>
        <taxon>Saurischia</taxon>
        <taxon>Theropoda</taxon>
        <taxon>Coelurosauria</taxon>
        <taxon>Aves</taxon>
        <taxon>Neognathae</taxon>
        <taxon>Neoaves</taxon>
        <taxon>Columbimorphae</taxon>
        <taxon>Columbiformes</taxon>
        <taxon>Columbidae</taxon>
        <taxon>Patagioenas</taxon>
    </lineage>
</organism>
<proteinExistence type="predicted"/>
<dbReference type="EMBL" id="LSYS01001700">
    <property type="protein sequence ID" value="OPJ87517.1"/>
    <property type="molecule type" value="Genomic_DNA"/>
</dbReference>
<evidence type="ECO:0000313" key="1">
    <source>
        <dbReference type="EMBL" id="OPJ87517.1"/>
    </source>
</evidence>
<accession>A0A1V4KUE2</accession>
<sequence length="94" mass="10210">MVPCTARHRASICLIGTSELRPGSCAAFLSSSRFSPVKRAEAINSSSWLTLNCSRCRQARQHLSGTPLVGMKVSGDPGLVWPDSLLEDQMFLNC</sequence>
<dbReference type="AlphaFoldDB" id="A0A1V4KUE2"/>
<reference evidence="1 2" key="1">
    <citation type="submission" date="2016-02" db="EMBL/GenBank/DDBJ databases">
        <title>Band-tailed pigeon sequencing and assembly.</title>
        <authorList>
            <person name="Soares A.E."/>
            <person name="Novak B.J."/>
            <person name="Rice E.S."/>
            <person name="O'Connell B."/>
            <person name="Chang D."/>
            <person name="Weber S."/>
            <person name="Shapiro B."/>
        </authorList>
    </citation>
    <scope>NUCLEOTIDE SEQUENCE [LARGE SCALE GENOMIC DNA]</scope>
    <source>
        <strain evidence="1">BTP2013</strain>
        <tissue evidence="1">Blood</tissue>
    </source>
</reference>
<dbReference type="Proteomes" id="UP000190648">
    <property type="component" value="Unassembled WGS sequence"/>
</dbReference>